<sequence length="151" mass="16655">MDKEHTSTLREWFLEQLLHEQLQSSTPLSGEMDGLKNSLRKLAADYAVLVQISRQQTSRLAGRPLVLLISPRRPANTAFLLRLSGVLASAEDSDEGLHFKPLTVEMRSGGDSVLKKDGTPDEENTQVLVDHLRRVLEALSPARAESLALSA</sequence>
<organism evidence="1 2">
    <name type="scientific">Prosthecobacter vanneervenii</name>
    <dbReference type="NCBI Taxonomy" id="48466"/>
    <lineage>
        <taxon>Bacteria</taxon>
        <taxon>Pseudomonadati</taxon>
        <taxon>Verrucomicrobiota</taxon>
        <taxon>Verrucomicrobiia</taxon>
        <taxon>Verrucomicrobiales</taxon>
        <taxon>Verrucomicrobiaceae</taxon>
        <taxon>Prosthecobacter</taxon>
    </lineage>
</organism>
<accession>A0A7W7YCX3</accession>
<proteinExistence type="predicted"/>
<comment type="caution">
    <text evidence="1">The sequence shown here is derived from an EMBL/GenBank/DDBJ whole genome shotgun (WGS) entry which is preliminary data.</text>
</comment>
<dbReference type="RefSeq" id="WP_184340949.1">
    <property type="nucleotide sequence ID" value="NZ_JACHIG010000007.1"/>
</dbReference>
<evidence type="ECO:0000313" key="1">
    <source>
        <dbReference type="EMBL" id="MBB5033789.1"/>
    </source>
</evidence>
<evidence type="ECO:0000313" key="2">
    <source>
        <dbReference type="Proteomes" id="UP000590740"/>
    </source>
</evidence>
<dbReference type="AlphaFoldDB" id="A0A7W7YCX3"/>
<dbReference type="Proteomes" id="UP000590740">
    <property type="component" value="Unassembled WGS sequence"/>
</dbReference>
<protein>
    <submittedName>
        <fullName evidence="1">Uncharacterized protein</fullName>
    </submittedName>
</protein>
<name>A0A7W7YCX3_9BACT</name>
<gene>
    <name evidence="1" type="ORF">HNQ65_003379</name>
</gene>
<reference evidence="1 2" key="1">
    <citation type="submission" date="2020-08" db="EMBL/GenBank/DDBJ databases">
        <title>Genomic Encyclopedia of Type Strains, Phase IV (KMG-IV): sequencing the most valuable type-strain genomes for metagenomic binning, comparative biology and taxonomic classification.</title>
        <authorList>
            <person name="Goeker M."/>
        </authorList>
    </citation>
    <scope>NUCLEOTIDE SEQUENCE [LARGE SCALE GENOMIC DNA]</scope>
    <source>
        <strain evidence="1 2">DSM 12252</strain>
    </source>
</reference>
<keyword evidence="2" id="KW-1185">Reference proteome</keyword>
<dbReference type="EMBL" id="JACHIG010000007">
    <property type="protein sequence ID" value="MBB5033789.1"/>
    <property type="molecule type" value="Genomic_DNA"/>
</dbReference>